<proteinExistence type="predicted"/>
<feature type="domain" description="SLH" evidence="2">
    <location>
        <begin position="698"/>
        <end position="760"/>
    </location>
</feature>
<keyword evidence="4" id="KW-1185">Reference proteome</keyword>
<dbReference type="PROSITE" id="PS51272">
    <property type="entry name" value="SLH"/>
    <property type="match status" value="2"/>
</dbReference>
<reference evidence="4" key="1">
    <citation type="submission" date="2016-10" db="EMBL/GenBank/DDBJ databases">
        <authorList>
            <person name="Varghese N."/>
            <person name="Submissions S."/>
        </authorList>
    </citation>
    <scope>NUCLEOTIDE SEQUENCE [LARGE SCALE GENOMIC DNA]</scope>
    <source>
        <strain evidence="4">OK042</strain>
    </source>
</reference>
<keyword evidence="1" id="KW-0732">Signal</keyword>
<dbReference type="EMBL" id="FORT01000007">
    <property type="protein sequence ID" value="SFJ99910.1"/>
    <property type="molecule type" value="Genomic_DNA"/>
</dbReference>
<evidence type="ECO:0000256" key="1">
    <source>
        <dbReference type="SAM" id="SignalP"/>
    </source>
</evidence>
<gene>
    <name evidence="3" type="ORF">SAMN05518846_107231</name>
</gene>
<dbReference type="AlphaFoldDB" id="A0A1I3VXL0"/>
<feature type="domain" description="SLH" evidence="2">
    <location>
        <begin position="635"/>
        <end position="697"/>
    </location>
</feature>
<accession>A0A1I3VXL0</accession>
<dbReference type="STRING" id="1884381.SAMN05518846_107231"/>
<sequence length="768" mass="85752">MKTWLVRSSSFLLTASLVLPVLPVHAQTPLAASSQALPIPAQPNSAMLAAASKVKLSKEDAVTLAQKLVPTSGLALDQVSFRSADSWRPFPEWSFSWVKKVANSEEILLSYTVSIHANTGEVTAYSRYDRGASNLPYAKRISYDDARKQAESFLSKYNSGKAEQTRLYTRDMPTPKTPLNSDINYSFRFVRVVDGVLFPDNSVDIIVNGAGTVVGYSLMWNDVTFEKPAKAISQEEAEKEMHAQAQARLSYLMAWEKEGVDRNKPILAYQNPFSFYIDASTGEAMTLFSLTPLDKVKEPTPVSSKPLPARHTGKALSQDDAVKFAASTFDLDKYELRSANYSEKDYRGNRPVWNLEYGEKDNRNGGYAYVSIDAQTGDIYAFNKDIRPLKDKDTSSTKKINTDSLKEKAAENIRKWSPTAANQLYWQDRSQEESWQNDGDRYTVSFQRYLNGVAAASGSSSQTFDTTTGELLSYYTEFGSETYPSKLPKHLSEEEAIGAWQKEVETEAVYVLTPLSKEDNLKMQSLPSYMPKRTAKLVYRATATPFEQPYFFDAVTGEWRSQSSGKAISLHRPAPSDLKGDPAEKELMLMYEYDALSLVDGKVMPQKQITRGEMIEMLMISLNNGRFYPMYASDRKATYSDVANGSRYFSAVEAAVDRGLLVKNGATLNPDQPINREELADMIVRALGYSKLADYSNMFQSSLTDIAGTKHRGSIVIATTLGIMTTDKQTFKPQAKVSRADAAVSFTRFLEKRGEEQDGFTAIEQVKE</sequence>
<dbReference type="RefSeq" id="WP_092268828.1">
    <property type="nucleotide sequence ID" value="NZ_FORT01000007.1"/>
</dbReference>
<feature type="signal peptide" evidence="1">
    <location>
        <begin position="1"/>
        <end position="26"/>
    </location>
</feature>
<evidence type="ECO:0000313" key="3">
    <source>
        <dbReference type="EMBL" id="SFJ99910.1"/>
    </source>
</evidence>
<evidence type="ECO:0000259" key="2">
    <source>
        <dbReference type="PROSITE" id="PS51272"/>
    </source>
</evidence>
<dbReference type="InterPro" id="IPR032599">
    <property type="entry name" value="YcdB/YcdC_rep_domain"/>
</dbReference>
<protein>
    <submittedName>
        <fullName evidence="3">S-layer homology domain-containing protein</fullName>
    </submittedName>
</protein>
<evidence type="ECO:0000313" key="4">
    <source>
        <dbReference type="Proteomes" id="UP000198915"/>
    </source>
</evidence>
<organism evidence="3 4">
    <name type="scientific">Brevibacillus centrosporus</name>
    <dbReference type="NCBI Taxonomy" id="54910"/>
    <lineage>
        <taxon>Bacteria</taxon>
        <taxon>Bacillati</taxon>
        <taxon>Bacillota</taxon>
        <taxon>Bacilli</taxon>
        <taxon>Bacillales</taxon>
        <taxon>Paenibacillaceae</taxon>
        <taxon>Brevibacillus</taxon>
    </lineage>
</organism>
<dbReference type="InterPro" id="IPR001119">
    <property type="entry name" value="SLH_dom"/>
</dbReference>
<dbReference type="Proteomes" id="UP000198915">
    <property type="component" value="Unassembled WGS sequence"/>
</dbReference>
<name>A0A1I3VXL0_9BACL</name>
<dbReference type="Pfam" id="PF00395">
    <property type="entry name" value="SLH"/>
    <property type="match status" value="2"/>
</dbReference>
<feature type="chain" id="PRO_5011527025" evidence="1">
    <location>
        <begin position="27"/>
        <end position="768"/>
    </location>
</feature>
<dbReference type="Pfam" id="PF16244">
    <property type="entry name" value="DUF4901"/>
    <property type="match status" value="2"/>
</dbReference>